<evidence type="ECO:0000259" key="5">
    <source>
        <dbReference type="PROSITE" id="PS50127"/>
    </source>
</evidence>
<dbReference type="SMART" id="SM00212">
    <property type="entry name" value="UBCc"/>
    <property type="match status" value="1"/>
</dbReference>
<comment type="similarity">
    <text evidence="4">Belongs to the ubiquitin-conjugating enzyme family.</text>
</comment>
<dbReference type="PANTHER" id="PTHR24068">
    <property type="entry name" value="UBIQUITIN-CONJUGATING ENZYME E2"/>
    <property type="match status" value="1"/>
</dbReference>
<dbReference type="GO" id="GO:0016740">
    <property type="term" value="F:transferase activity"/>
    <property type="evidence" value="ECO:0007669"/>
    <property type="project" value="UniProtKB-KW"/>
</dbReference>
<keyword evidence="7" id="KW-1185">Reference proteome</keyword>
<dbReference type="InterPro" id="IPR023313">
    <property type="entry name" value="UBQ-conjugating_AS"/>
</dbReference>
<dbReference type="KEGG" id="zmk:HG535_0E05760"/>
<sequence length="132" mass="14842">MDESKTPPLLHLTISPDEGYYKGGNIVFKVQFNENYPIEPPAVLCLSKIFHPNIDTDGKICLNILREDWSPALDLQSILIGLAFLFLEVTPKDPLNKFAASVLRKDEGEFLQLVKRAMSGAFIDGVQYDFIL</sequence>
<gene>
    <name evidence="6" type="ORF">HG535_0E05760</name>
</gene>
<evidence type="ECO:0000256" key="4">
    <source>
        <dbReference type="RuleBase" id="RU362109"/>
    </source>
</evidence>
<dbReference type="SUPFAM" id="SSF54495">
    <property type="entry name" value="UBC-like"/>
    <property type="match status" value="1"/>
</dbReference>
<evidence type="ECO:0000313" key="7">
    <source>
        <dbReference type="Proteomes" id="UP000509704"/>
    </source>
</evidence>
<evidence type="ECO:0000256" key="2">
    <source>
        <dbReference type="ARBA" id="ARBA00022786"/>
    </source>
</evidence>
<protein>
    <recommendedName>
        <fullName evidence="5">UBC core domain-containing protein</fullName>
    </recommendedName>
</protein>
<dbReference type="EMBL" id="CP058608">
    <property type="protein sequence ID" value="QLG73492.1"/>
    <property type="molecule type" value="Genomic_DNA"/>
</dbReference>
<reference evidence="6 7" key="1">
    <citation type="submission" date="2020-07" db="EMBL/GenBank/DDBJ databases">
        <title>The yeast mating-type switching endonuclease HO is a domesticated member of an unorthodox homing genetic element family.</title>
        <authorList>
            <person name="Coughlan A.Y."/>
            <person name="Lombardi L."/>
            <person name="Braun-Galleani S."/>
            <person name="Martos A.R."/>
            <person name="Galeote V."/>
            <person name="Bigey F."/>
            <person name="Dequin S."/>
            <person name="Byrne K.P."/>
            <person name="Wolfe K.H."/>
        </authorList>
    </citation>
    <scope>NUCLEOTIDE SEQUENCE [LARGE SCALE GENOMIC DNA]</scope>
    <source>
        <strain evidence="6 7">NRRL Y-6702</strain>
    </source>
</reference>
<dbReference type="InterPro" id="IPR016135">
    <property type="entry name" value="UBQ-conjugating_enzyme/RWD"/>
</dbReference>
<dbReference type="OrthoDB" id="10249039at2759"/>
<feature type="domain" description="UBC core" evidence="5">
    <location>
        <begin position="1"/>
        <end position="123"/>
    </location>
</feature>
<dbReference type="AlphaFoldDB" id="A0A7H9B6S2"/>
<dbReference type="PROSITE" id="PS00183">
    <property type="entry name" value="UBC_1"/>
    <property type="match status" value="1"/>
</dbReference>
<keyword evidence="4" id="KW-0067">ATP-binding</keyword>
<proteinExistence type="inferred from homology"/>
<dbReference type="Gene3D" id="3.10.110.10">
    <property type="entry name" value="Ubiquitin Conjugating Enzyme"/>
    <property type="match status" value="1"/>
</dbReference>
<dbReference type="RefSeq" id="XP_037145219.1">
    <property type="nucleotide sequence ID" value="XM_037289324.1"/>
</dbReference>
<keyword evidence="1" id="KW-0808">Transferase</keyword>
<keyword evidence="4" id="KW-0547">Nucleotide-binding</keyword>
<evidence type="ECO:0000256" key="3">
    <source>
        <dbReference type="PROSITE-ProRule" id="PRU10133"/>
    </source>
</evidence>
<dbReference type="GeneID" id="59237234"/>
<dbReference type="CDD" id="cd23794">
    <property type="entry name" value="UBCc_UBE2F_UBE2M"/>
    <property type="match status" value="1"/>
</dbReference>
<dbReference type="Pfam" id="PF00179">
    <property type="entry name" value="UQ_con"/>
    <property type="match status" value="1"/>
</dbReference>
<accession>A0A7H9B6S2</accession>
<evidence type="ECO:0000256" key="1">
    <source>
        <dbReference type="ARBA" id="ARBA00022679"/>
    </source>
</evidence>
<name>A0A7H9B6S2_ZYGMR</name>
<evidence type="ECO:0000313" key="6">
    <source>
        <dbReference type="EMBL" id="QLG73492.1"/>
    </source>
</evidence>
<organism evidence="6 7">
    <name type="scientific">Zygotorulaspora mrakii</name>
    <name type="common">Zygosaccharomyces mrakii</name>
    <dbReference type="NCBI Taxonomy" id="42260"/>
    <lineage>
        <taxon>Eukaryota</taxon>
        <taxon>Fungi</taxon>
        <taxon>Dikarya</taxon>
        <taxon>Ascomycota</taxon>
        <taxon>Saccharomycotina</taxon>
        <taxon>Saccharomycetes</taxon>
        <taxon>Saccharomycetales</taxon>
        <taxon>Saccharomycetaceae</taxon>
        <taxon>Zygotorulaspora</taxon>
    </lineage>
</organism>
<dbReference type="GO" id="GO:0005524">
    <property type="term" value="F:ATP binding"/>
    <property type="evidence" value="ECO:0007669"/>
    <property type="project" value="UniProtKB-UniRule"/>
</dbReference>
<dbReference type="InterPro" id="IPR000608">
    <property type="entry name" value="UBC"/>
</dbReference>
<dbReference type="Proteomes" id="UP000509704">
    <property type="component" value="Chromosome 5"/>
</dbReference>
<keyword evidence="2 4" id="KW-0833">Ubl conjugation pathway</keyword>
<dbReference type="PROSITE" id="PS50127">
    <property type="entry name" value="UBC_2"/>
    <property type="match status" value="1"/>
</dbReference>
<feature type="active site" description="Glycyl thioester intermediate" evidence="3">
    <location>
        <position position="61"/>
    </location>
</feature>